<dbReference type="SUPFAM" id="SSF48452">
    <property type="entry name" value="TPR-like"/>
    <property type="match status" value="1"/>
</dbReference>
<dbReference type="Pfam" id="PF03704">
    <property type="entry name" value="BTAD"/>
    <property type="match status" value="1"/>
</dbReference>
<keyword evidence="3" id="KW-0238">DNA-binding</keyword>
<accession>A0A7W9LEW3</accession>
<organism evidence="3 4">
    <name type="scientific">Nonomuraea jabiensis</name>
    <dbReference type="NCBI Taxonomy" id="882448"/>
    <lineage>
        <taxon>Bacteria</taxon>
        <taxon>Bacillati</taxon>
        <taxon>Actinomycetota</taxon>
        <taxon>Actinomycetes</taxon>
        <taxon>Streptosporangiales</taxon>
        <taxon>Streptosporangiaceae</taxon>
        <taxon>Nonomuraea</taxon>
    </lineage>
</organism>
<dbReference type="SUPFAM" id="SSF46894">
    <property type="entry name" value="C-terminal effector domain of the bipartite response regulators"/>
    <property type="match status" value="1"/>
</dbReference>
<evidence type="ECO:0000313" key="3">
    <source>
        <dbReference type="EMBL" id="MBB5781240.1"/>
    </source>
</evidence>
<keyword evidence="4" id="KW-1185">Reference proteome</keyword>
<dbReference type="InterPro" id="IPR005158">
    <property type="entry name" value="BTAD"/>
</dbReference>
<dbReference type="RefSeq" id="WP_281398297.1">
    <property type="nucleotide sequence ID" value="NZ_JACHMB010000001.1"/>
</dbReference>
<comment type="caution">
    <text evidence="3">The sequence shown here is derived from an EMBL/GenBank/DDBJ whole genome shotgun (WGS) entry which is preliminary data.</text>
</comment>
<name>A0A7W9LEW3_9ACTN</name>
<feature type="compositionally biased region" description="Gly residues" evidence="1">
    <location>
        <begin position="1260"/>
        <end position="1278"/>
    </location>
</feature>
<dbReference type="EMBL" id="JACHMB010000001">
    <property type="protein sequence ID" value="MBB5781240.1"/>
    <property type="molecule type" value="Genomic_DNA"/>
</dbReference>
<sequence length="1278" mass="135719">MGDSLTLLLLGPPELAVGGRPVRIRAAKTRALLCYLAATPGPRPRSELAALLWGERPDANARGSLRLALSELRKEVGGWLDITREHVRFHAGDGCFVDHGRLAQTPTVAEALRLWRGDFMDGVWFCDAPAFGGWLESERGRTRLLLRELLLRGGSAPPDQLVRLARLVAGLDPYDEEAHRVLITALARGGNRGAALACYDDLRRRLADELGVEPAPETAAVLRQLVTPALAPETAAVGRQVAIPERAAEGTAVGRQSAAPLRAPEGTAVGRQSATPLRAPEGTAVGRQSATPLRARETTAVGRQLATPERAPEGTVVGRRFRAAPPVPRTDLFGREPEIRELRALLARERLVTLLGPGGVGKTRLAIAVATPSSAFVSFAGVAPEAAVTTLARRLGVDLSPQRPALDLLLAALTGREQLLVLDNLEHLPAIDPVIARIMRTAPGIRILATSRRRLDVPGQLTFEVAGLPGPEAEALFASRAVRAQPAFDPGPHAVRVAAICAAVGGLPLAIELAAGLLRAVPLAELARHLGVDAGLLSADGPAARSRHACMRTVFETSWRLLDPAGQEALAALSVFSGGCTLSAALEVARTTPHVLVHLVDHSMIQLTPSGRYVLHPLIRQFAAGHLDPGERRAVRERHAAHFTRLLDRYAAALQDASDAEATRVLGVEMDNIRLAWEASGRPGFLDRYWLLCLRLRLYEESGAVVLRHLARTREAPYLRGRWLRMAGVSEHQLAREGESTRLARAALDTMGEPLPTSGPGLATAILTAAARRPLQGLLHRPLHEPLHGLLYRLLHGPLRWLLRRLLPWALPVRRSGASAQAGVAQAGVAQAGVAQVEVAQALSFLARLAYHQQDLPTMLAASLRQLNAADRTPDAALHAEAYANFATIARLAGRHRLATRYGALADRSLSAIGHPTEPASRARLARGLDLLAAGDFEAARASFAECRARTVDPRVAENCAGMLAETALWRGDFEQAAELFADTAEQAARRVGGDDIGRHWCLIGQVEALLRLDGTSAERIGQVLAAARASTDRRRSHEQRFGLRDGTVMPVIQEMRLLTAAARLGQIGPGQALTTALELAARLPAGQRGMLECWSGLAELLVSLPPDAAMARRLDRHLARFQSHHPGAAARIGWARALVLAHGGRRKAAGKAAEEAMRAAERFCASYDHRRAKELAERSAGSGDRSSGRETGRPIPSGVTGPRGFAEGAVGRGLGEGAVGRGPGESAVGRPLGEGAVGRGFGEGAVGRGLSEGAVGQAFGEGAGGRGEGGGSGRVLG</sequence>
<dbReference type="GO" id="GO:0006355">
    <property type="term" value="P:regulation of DNA-templated transcription"/>
    <property type="evidence" value="ECO:0007669"/>
    <property type="project" value="InterPro"/>
</dbReference>
<evidence type="ECO:0000313" key="4">
    <source>
        <dbReference type="Proteomes" id="UP000579153"/>
    </source>
</evidence>
<proteinExistence type="predicted"/>
<dbReference type="SUPFAM" id="SSF52540">
    <property type="entry name" value="P-loop containing nucleoside triphosphate hydrolases"/>
    <property type="match status" value="1"/>
</dbReference>
<dbReference type="GO" id="GO:0003677">
    <property type="term" value="F:DNA binding"/>
    <property type="evidence" value="ECO:0007669"/>
    <property type="project" value="UniProtKB-KW"/>
</dbReference>
<dbReference type="InterPro" id="IPR016032">
    <property type="entry name" value="Sig_transdc_resp-reg_C-effctor"/>
</dbReference>
<dbReference type="InterPro" id="IPR011990">
    <property type="entry name" value="TPR-like_helical_dom_sf"/>
</dbReference>
<dbReference type="AlphaFoldDB" id="A0A7W9LEW3"/>
<gene>
    <name evidence="3" type="ORF">HD596_007996</name>
</gene>
<dbReference type="PANTHER" id="PTHR47691">
    <property type="entry name" value="REGULATOR-RELATED"/>
    <property type="match status" value="1"/>
</dbReference>
<reference evidence="3 4" key="1">
    <citation type="submission" date="2020-08" db="EMBL/GenBank/DDBJ databases">
        <title>Sequencing the genomes of 1000 actinobacteria strains.</title>
        <authorList>
            <person name="Klenk H.-P."/>
        </authorList>
    </citation>
    <scope>NUCLEOTIDE SEQUENCE [LARGE SCALE GENOMIC DNA]</scope>
    <source>
        <strain evidence="3 4">DSM 45507</strain>
    </source>
</reference>
<feature type="domain" description="Bacterial transcriptional activator" evidence="2">
    <location>
        <begin position="97"/>
        <end position="226"/>
    </location>
</feature>
<evidence type="ECO:0000256" key="1">
    <source>
        <dbReference type="SAM" id="MobiDB-lite"/>
    </source>
</evidence>
<feature type="region of interest" description="Disordered" evidence="1">
    <location>
        <begin position="1175"/>
        <end position="1234"/>
    </location>
</feature>
<protein>
    <submittedName>
        <fullName evidence="3">Putative ATPase/DNA-binding SARP family transcriptional activator</fullName>
    </submittedName>
</protein>
<dbReference type="InterPro" id="IPR027417">
    <property type="entry name" value="P-loop_NTPase"/>
</dbReference>
<dbReference type="Proteomes" id="UP000579153">
    <property type="component" value="Unassembled WGS sequence"/>
</dbReference>
<evidence type="ECO:0000259" key="2">
    <source>
        <dbReference type="SMART" id="SM01043"/>
    </source>
</evidence>
<feature type="region of interest" description="Disordered" evidence="1">
    <location>
        <begin position="252"/>
        <end position="304"/>
    </location>
</feature>
<dbReference type="SMART" id="SM01043">
    <property type="entry name" value="BTAD"/>
    <property type="match status" value="1"/>
</dbReference>
<feature type="region of interest" description="Disordered" evidence="1">
    <location>
        <begin position="1256"/>
        <end position="1278"/>
    </location>
</feature>
<dbReference type="Gene3D" id="1.25.40.10">
    <property type="entry name" value="Tetratricopeptide repeat domain"/>
    <property type="match status" value="1"/>
</dbReference>
<dbReference type="PRINTS" id="PR00364">
    <property type="entry name" value="DISEASERSIST"/>
</dbReference>
<feature type="compositionally biased region" description="Gly residues" evidence="1">
    <location>
        <begin position="1211"/>
        <end position="1224"/>
    </location>
</feature>
<dbReference type="Gene3D" id="3.40.50.300">
    <property type="entry name" value="P-loop containing nucleotide triphosphate hydrolases"/>
    <property type="match status" value="1"/>
</dbReference>
<dbReference type="PANTHER" id="PTHR47691:SF3">
    <property type="entry name" value="HTH-TYPE TRANSCRIPTIONAL REGULATOR RV0890C-RELATED"/>
    <property type="match status" value="1"/>
</dbReference>